<organism evidence="2 3">
    <name type="scientific">Paraconiothyrium brasiliense</name>
    <dbReference type="NCBI Taxonomy" id="300254"/>
    <lineage>
        <taxon>Eukaryota</taxon>
        <taxon>Fungi</taxon>
        <taxon>Dikarya</taxon>
        <taxon>Ascomycota</taxon>
        <taxon>Pezizomycotina</taxon>
        <taxon>Dothideomycetes</taxon>
        <taxon>Pleosporomycetidae</taxon>
        <taxon>Pleosporales</taxon>
        <taxon>Massarineae</taxon>
        <taxon>Didymosphaeriaceae</taxon>
        <taxon>Paraconiothyrium</taxon>
    </lineage>
</organism>
<evidence type="ECO:0000313" key="2">
    <source>
        <dbReference type="EMBL" id="KAL1599011.1"/>
    </source>
</evidence>
<reference evidence="2 3" key="1">
    <citation type="submission" date="2024-02" db="EMBL/GenBank/DDBJ databases">
        <title>De novo assembly and annotation of 12 fungi associated with fruit tree decline syndrome in Ontario, Canada.</title>
        <authorList>
            <person name="Sulman M."/>
            <person name="Ellouze W."/>
            <person name="Ilyukhin E."/>
        </authorList>
    </citation>
    <scope>NUCLEOTIDE SEQUENCE [LARGE SCALE GENOMIC DNA]</scope>
    <source>
        <strain evidence="2 3">M42-189</strain>
    </source>
</reference>
<evidence type="ECO:0000259" key="1">
    <source>
        <dbReference type="Pfam" id="PF06985"/>
    </source>
</evidence>
<comment type="caution">
    <text evidence="2">The sequence shown here is derived from an EMBL/GenBank/DDBJ whole genome shotgun (WGS) entry which is preliminary data.</text>
</comment>
<dbReference type="InterPro" id="IPR052895">
    <property type="entry name" value="HetReg/Transcr_Mod"/>
</dbReference>
<dbReference type="Pfam" id="PF26639">
    <property type="entry name" value="Het-6_barrel"/>
    <property type="match status" value="1"/>
</dbReference>
<proteinExistence type="predicted"/>
<evidence type="ECO:0000313" key="3">
    <source>
        <dbReference type="Proteomes" id="UP001521785"/>
    </source>
</evidence>
<keyword evidence="3" id="KW-1185">Reference proteome</keyword>
<sequence>MERTGHSTTFDYAPIPEIDHLRLLQIRLLNDEQKEKSCAYTIVNTELSPNAGLETDFEAVSYTWGSPHRVSSLPLSGCAGSIGLTQNLTQALPHLSRHSTTKHLWIDQICINQDDPIEKSHQIGMMSRIYKSSKKVLVWLGPEDESSRLCKQWLHAVADMIKGMPRSDRMTPGTETFNPNIRFLVVKSTFVSPGNDPMYAPAIRTFWSRPWFTRGWVVQELLLAPNVLFVVGELHFSLQDLADLQSVPSNQAIDKTDQQYISANILMNLRFQPFTEQQPLRFLRLMAQAAQEFQTSKVEDRLYAFLGMCEGSGFTPDYCKSIEENFTEFAATLARMFGSLDFLSLWSANLDSLLPRKPGEPESLPSWVPSWSGVPLAAPFRFAAGGVRTIGTNVSWNAANGRTHHHHQPEDVTRRLYVRGKIIDHIDAVSSARFARPWEVDDVHLDNLVETIKHDLPGSGFDDWTRIDLISFLSIVASNGDEPRESPEEVLGVMPKVWGNELSNMSGYNESLGTCIAIGIGRRVMKTEKGRIGLAPWIGSKKGCVIVILHGCVVPIVLEAVDGEDVEYKVIGDCYVKGIMHGEGVSWTEEEAETFILI</sequence>
<feature type="domain" description="Heterokaryon incompatibility" evidence="1">
    <location>
        <begin position="57"/>
        <end position="220"/>
    </location>
</feature>
<name>A0ABR3R3N2_9PLEO</name>
<dbReference type="Proteomes" id="UP001521785">
    <property type="component" value="Unassembled WGS sequence"/>
</dbReference>
<dbReference type="InterPro" id="IPR010730">
    <property type="entry name" value="HET"/>
</dbReference>
<gene>
    <name evidence="2" type="ORF">SLS60_008157</name>
</gene>
<protein>
    <recommendedName>
        <fullName evidence="1">Heterokaryon incompatibility domain-containing protein</fullName>
    </recommendedName>
</protein>
<accession>A0ABR3R3N2</accession>
<dbReference type="PANTHER" id="PTHR24148:SF64">
    <property type="entry name" value="HETEROKARYON INCOMPATIBILITY DOMAIN-CONTAINING PROTEIN"/>
    <property type="match status" value="1"/>
</dbReference>
<dbReference type="EMBL" id="JAKJXO020000011">
    <property type="protein sequence ID" value="KAL1599011.1"/>
    <property type="molecule type" value="Genomic_DNA"/>
</dbReference>
<dbReference type="PANTHER" id="PTHR24148">
    <property type="entry name" value="ANKYRIN REPEAT DOMAIN-CONTAINING PROTEIN 39 HOMOLOG-RELATED"/>
    <property type="match status" value="1"/>
</dbReference>
<dbReference type="Pfam" id="PF06985">
    <property type="entry name" value="HET"/>
    <property type="match status" value="1"/>
</dbReference>